<organism evidence="6 7">
    <name type="scientific">Micractinium conductrix</name>
    <dbReference type="NCBI Taxonomy" id="554055"/>
    <lineage>
        <taxon>Eukaryota</taxon>
        <taxon>Viridiplantae</taxon>
        <taxon>Chlorophyta</taxon>
        <taxon>core chlorophytes</taxon>
        <taxon>Trebouxiophyceae</taxon>
        <taxon>Chlorellales</taxon>
        <taxon>Chlorellaceae</taxon>
        <taxon>Chlorella clade</taxon>
        <taxon>Micractinium</taxon>
    </lineage>
</organism>
<dbReference type="InterPro" id="IPR008811">
    <property type="entry name" value="Glycosyl_hydrolases_36"/>
</dbReference>
<dbReference type="SUPFAM" id="SSF51445">
    <property type="entry name" value="(Trans)glycosidases"/>
    <property type="match status" value="2"/>
</dbReference>
<keyword evidence="3" id="KW-0119">Carbohydrate metabolism</keyword>
<evidence type="ECO:0000256" key="2">
    <source>
        <dbReference type="ARBA" id="ARBA00012708"/>
    </source>
</evidence>
<dbReference type="Gene3D" id="3.20.20.70">
    <property type="entry name" value="Aldolase class I"/>
    <property type="match status" value="1"/>
</dbReference>
<proteinExistence type="inferred from homology"/>
<dbReference type="Proteomes" id="UP000239649">
    <property type="component" value="Unassembled WGS sequence"/>
</dbReference>
<dbReference type="InterPro" id="IPR013785">
    <property type="entry name" value="Aldolase_TIM"/>
</dbReference>
<dbReference type="STRING" id="554055.A0A2P6VS05"/>
<comment type="similarity">
    <text evidence="1">Belongs to the glycosyl hydrolases 36 family.</text>
</comment>
<dbReference type="AlphaFoldDB" id="A0A2P6VS05"/>
<sequence length="918" mass="97821">MRPLRPASPPPPTDPRAPTRCCRKGTSEHAHAVMTLRMESGDDSVATGFFEDAVLLAAGREPYALIEAAVTAAAARSGGARPLRDKQLPPNLDVFGWCSWDSFYSAVSATGLSEAVQSLSSGGTPPRWVVIDDGWQCTEVDEPYRNIPTEQIKQQLLKEANPKNDASLREAYLEGEMEALGQAAREVPAGTAMGAYLQEIRASGPPEEDAGAPSLDYHSLARQHTLAGSESTALAPTKRSPLVVHAASTIFQYMVGLIFGAFQAVVVLFYQWVVDPAEHGTWPVRFFTFLTTGPLKGSMLQFFADSTNFTRRLTDIKANAKFSSPYATAEDISSGRREDLRSVVDHLKKRFGVEYIYCWHGLSAYWSGVSPTAPAISKYEPQLFFPKPTPGLSEIEPSTAWNPGILAGIALPGRPEQLFSDMHAYLSNAGITGVKVDCQAGVGLVGSRMGGGPAAALRAHTALEDSIAKHFDGNHAINCMCHSTENIYRWRDTAVARASDDFYPTDRASHIPHLAACAFNALFLSPLALPDWDMFSSRHVAADIHAAARAVSGGPVYVSDAPGSHSFDVLRKLVLPDGSVLRGLLPGRPTRDTLFADVLRDGTSLLKIWNLNATVGVVGVFNLQGSSWDRSRRRFHIHNTSPPDLTTVVRPTDVEVFRQQLEAAGCDVAGVLAAARAEDEAEAAAAQQHAPQPEASPAPTTRKRGSGNGSGNGARSGAVLAPAWAAAGGAFMTAGGAPPTATQDDGEGSAPERGAPDFAVYVGGEADELHHTPWNRGVRVSVKGWHAAVVTLAPISRFEFSASSSAGVEFAPLGLKDMLNGGGAVRRLHAERVEPASVATYEEGAAPPDAEAVEQLQVHLSVRGLGTLLAYSSHKPLACTVDGFEVPFSHAGSRLSVEVPQVGSLHAGRSEQQLVISY</sequence>
<evidence type="ECO:0000256" key="4">
    <source>
        <dbReference type="ARBA" id="ARBA00049426"/>
    </source>
</evidence>
<dbReference type="OrthoDB" id="4664297at2759"/>
<dbReference type="EC" id="2.4.1.82" evidence="2"/>
<evidence type="ECO:0000256" key="3">
    <source>
        <dbReference type="ARBA" id="ARBA00023277"/>
    </source>
</evidence>
<reference evidence="6 7" key="1">
    <citation type="journal article" date="2018" name="Plant J.">
        <title>Genome sequences of Chlorella sorokiniana UTEX 1602 and Micractinium conductrix SAG 241.80: implications to maltose excretion by a green alga.</title>
        <authorList>
            <person name="Arriola M.B."/>
            <person name="Velmurugan N."/>
            <person name="Zhang Y."/>
            <person name="Plunkett M.H."/>
            <person name="Hondzo H."/>
            <person name="Barney B.M."/>
        </authorList>
    </citation>
    <scope>NUCLEOTIDE SEQUENCE [LARGE SCALE GENOMIC DNA]</scope>
    <source>
        <strain evidence="6 7">SAG 241.80</strain>
    </source>
</reference>
<dbReference type="PANTHER" id="PTHR31268:SF32">
    <property type="entry name" value="GALACTINOL--SUCROSE GALACTOSYLTRANSFERASE 2-RELATED"/>
    <property type="match status" value="1"/>
</dbReference>
<dbReference type="InterPro" id="IPR017853">
    <property type="entry name" value="GH"/>
</dbReference>
<feature type="region of interest" description="Disordered" evidence="5">
    <location>
        <begin position="680"/>
        <end position="716"/>
    </location>
</feature>
<dbReference type="Pfam" id="PF05691">
    <property type="entry name" value="Raffinose_syn"/>
    <property type="match status" value="3"/>
</dbReference>
<protein>
    <recommendedName>
        <fullName evidence="2">galactinol--sucrose galactosyltransferase</fullName>
        <ecNumber evidence="2">2.4.1.82</ecNumber>
    </recommendedName>
</protein>
<feature type="region of interest" description="Disordered" evidence="5">
    <location>
        <begin position="735"/>
        <end position="754"/>
    </location>
</feature>
<feature type="region of interest" description="Disordered" evidence="5">
    <location>
        <begin position="1"/>
        <end position="22"/>
    </location>
</feature>
<evidence type="ECO:0000313" key="7">
    <source>
        <dbReference type="Proteomes" id="UP000239649"/>
    </source>
</evidence>
<keyword evidence="7" id="KW-1185">Reference proteome</keyword>
<comment type="caution">
    <text evidence="6">The sequence shown here is derived from an EMBL/GenBank/DDBJ whole genome shotgun (WGS) entry which is preliminary data.</text>
</comment>
<dbReference type="EMBL" id="LHPF02000001">
    <property type="protein sequence ID" value="PSC76862.1"/>
    <property type="molecule type" value="Genomic_DNA"/>
</dbReference>
<keyword evidence="6" id="KW-0808">Transferase</keyword>
<accession>A0A2P6VS05</accession>
<dbReference type="GO" id="GO:0047274">
    <property type="term" value="F:galactinol-sucrose galactosyltransferase activity"/>
    <property type="evidence" value="ECO:0007669"/>
    <property type="project" value="UniProtKB-EC"/>
</dbReference>
<evidence type="ECO:0000256" key="1">
    <source>
        <dbReference type="ARBA" id="ARBA00007240"/>
    </source>
</evidence>
<keyword evidence="6" id="KW-0328">Glycosyltransferase</keyword>
<name>A0A2P6VS05_9CHLO</name>
<evidence type="ECO:0000256" key="5">
    <source>
        <dbReference type="SAM" id="MobiDB-lite"/>
    </source>
</evidence>
<gene>
    <name evidence="6" type="primary">g262</name>
    <name evidence="6" type="ORF">C2E20_0262</name>
</gene>
<feature type="compositionally biased region" description="Low complexity" evidence="5">
    <location>
        <begin position="683"/>
        <end position="699"/>
    </location>
</feature>
<feature type="compositionally biased region" description="Pro residues" evidence="5">
    <location>
        <begin position="1"/>
        <end position="15"/>
    </location>
</feature>
<dbReference type="PANTHER" id="PTHR31268">
    <property type="match status" value="1"/>
</dbReference>
<comment type="catalytic activity">
    <reaction evidence="4">
        <text>alpha-D-galactosyl-(1-&gt;3)-1D-myo-inositol + sucrose = raffinose + myo-inositol</text>
        <dbReference type="Rhea" id="RHEA:20161"/>
        <dbReference type="ChEBI" id="CHEBI:16634"/>
        <dbReference type="ChEBI" id="CHEBI:17268"/>
        <dbReference type="ChEBI" id="CHEBI:17505"/>
        <dbReference type="ChEBI" id="CHEBI:17992"/>
        <dbReference type="EC" id="2.4.1.82"/>
    </reaction>
</comment>
<evidence type="ECO:0000313" key="6">
    <source>
        <dbReference type="EMBL" id="PSC76862.1"/>
    </source>
</evidence>